<evidence type="ECO:0000256" key="1">
    <source>
        <dbReference type="ARBA" id="ARBA00022729"/>
    </source>
</evidence>
<dbReference type="EMBL" id="JBHSJJ010000010">
    <property type="protein sequence ID" value="MFC4873383.1"/>
    <property type="molecule type" value="Genomic_DNA"/>
</dbReference>
<evidence type="ECO:0000256" key="3">
    <source>
        <dbReference type="SAM" id="MobiDB-lite"/>
    </source>
</evidence>
<organism evidence="5 6">
    <name type="scientific">Negadavirga shengliensis</name>
    <dbReference type="NCBI Taxonomy" id="1389218"/>
    <lineage>
        <taxon>Bacteria</taxon>
        <taxon>Pseudomonadati</taxon>
        <taxon>Bacteroidota</taxon>
        <taxon>Cytophagia</taxon>
        <taxon>Cytophagales</taxon>
        <taxon>Cyclobacteriaceae</taxon>
        <taxon>Negadavirga</taxon>
    </lineage>
</organism>
<dbReference type="Gene3D" id="6.10.250.3150">
    <property type="match status" value="1"/>
</dbReference>
<dbReference type="RefSeq" id="WP_377066181.1">
    <property type="nucleotide sequence ID" value="NZ_JBHSJJ010000010.1"/>
</dbReference>
<evidence type="ECO:0000313" key="6">
    <source>
        <dbReference type="Proteomes" id="UP001595818"/>
    </source>
</evidence>
<reference evidence="6" key="1">
    <citation type="journal article" date="2019" name="Int. J. Syst. Evol. Microbiol.">
        <title>The Global Catalogue of Microorganisms (GCM) 10K type strain sequencing project: providing services to taxonomists for standard genome sequencing and annotation.</title>
        <authorList>
            <consortium name="The Broad Institute Genomics Platform"/>
            <consortium name="The Broad Institute Genome Sequencing Center for Infectious Disease"/>
            <person name="Wu L."/>
            <person name="Ma J."/>
        </authorList>
    </citation>
    <scope>NUCLEOTIDE SEQUENCE [LARGE SCALE GENOMIC DNA]</scope>
    <source>
        <strain evidence="6">CGMCC 4.7466</strain>
    </source>
</reference>
<keyword evidence="1" id="KW-0732">Signal</keyword>
<dbReference type="InterPro" id="IPR011055">
    <property type="entry name" value="Dup_hybrid_motif"/>
</dbReference>
<dbReference type="PANTHER" id="PTHR21666:SF289">
    <property type="entry name" value="L-ALA--D-GLU ENDOPEPTIDASE"/>
    <property type="match status" value="1"/>
</dbReference>
<protein>
    <submittedName>
        <fullName evidence="5">Murein hydrolase activator EnvC family protein</fullName>
    </submittedName>
</protein>
<keyword evidence="6" id="KW-1185">Reference proteome</keyword>
<feature type="coiled-coil region" evidence="2">
    <location>
        <begin position="92"/>
        <end position="133"/>
    </location>
</feature>
<evidence type="ECO:0000256" key="2">
    <source>
        <dbReference type="SAM" id="Coils"/>
    </source>
</evidence>
<accession>A0ABV9T4L2</accession>
<feature type="domain" description="M23ase beta-sheet core" evidence="4">
    <location>
        <begin position="328"/>
        <end position="420"/>
    </location>
</feature>
<feature type="coiled-coil region" evidence="2">
    <location>
        <begin position="198"/>
        <end position="257"/>
    </location>
</feature>
<evidence type="ECO:0000313" key="5">
    <source>
        <dbReference type="EMBL" id="MFC4873383.1"/>
    </source>
</evidence>
<proteinExistence type="predicted"/>
<dbReference type="Gene3D" id="2.70.70.10">
    <property type="entry name" value="Glucose Permease (Domain IIA)"/>
    <property type="match status" value="1"/>
</dbReference>
<dbReference type="InterPro" id="IPR016047">
    <property type="entry name" value="M23ase_b-sheet_dom"/>
</dbReference>
<dbReference type="Pfam" id="PF01551">
    <property type="entry name" value="Peptidase_M23"/>
    <property type="match status" value="1"/>
</dbReference>
<name>A0ABV9T4L2_9BACT</name>
<dbReference type="CDD" id="cd12797">
    <property type="entry name" value="M23_peptidase"/>
    <property type="match status" value="1"/>
</dbReference>
<dbReference type="InterPro" id="IPR050570">
    <property type="entry name" value="Cell_wall_metabolism_enzyme"/>
</dbReference>
<dbReference type="GO" id="GO:0016787">
    <property type="term" value="F:hydrolase activity"/>
    <property type="evidence" value="ECO:0007669"/>
    <property type="project" value="UniProtKB-KW"/>
</dbReference>
<dbReference type="PANTHER" id="PTHR21666">
    <property type="entry name" value="PEPTIDASE-RELATED"/>
    <property type="match status" value="1"/>
</dbReference>
<dbReference type="SUPFAM" id="SSF51261">
    <property type="entry name" value="Duplicated hybrid motif"/>
    <property type="match status" value="1"/>
</dbReference>
<keyword evidence="2" id="KW-0175">Coiled coil</keyword>
<gene>
    <name evidence="5" type="ORF">ACFPFU_16900</name>
</gene>
<sequence length="427" mass="49345">MNLSLFHTTFDVNFKNKSVILFVLTGVLLFFFCPAEAQVTKSRAQLEKEKEAIQKRLREYDNILKQTTTLKRNTLGELKAVNQKLDTRIAYINTLNREVNLINREINETEERIKTLEEELDQLKEEYAQMIYTSYKLNQGVNVITFIFSSSTFKQFYMRLRYLKQYSDARKKQVAHMEKVNRDLGQQRLVLEGKRQEKQLVLEQEREEKRQLDVLKNEQQGIFNTLTQKEQELKKEIEATKKQQEELNRLIKRVIEEEIRLAREASRKKDSKASTRPGSSIPMTPEVAALSSSFAGNRGNIPWPVESGFISKRYGTFPHPTLKGITETNDGVDIQTNTNEPVRSVFDGVVTKITTVPGMGGTVIIRHGEFYTMYSRLKTISVKSGQEVKARSIIGTVYTDRNGVSELHFQTWKGLEVMDPSIWLSKK</sequence>
<dbReference type="Proteomes" id="UP001595818">
    <property type="component" value="Unassembled WGS sequence"/>
</dbReference>
<feature type="compositionally biased region" description="Basic and acidic residues" evidence="3">
    <location>
        <begin position="263"/>
        <end position="273"/>
    </location>
</feature>
<comment type="caution">
    <text evidence="5">The sequence shown here is derived from an EMBL/GenBank/DDBJ whole genome shotgun (WGS) entry which is preliminary data.</text>
</comment>
<feature type="region of interest" description="Disordered" evidence="3">
    <location>
        <begin position="263"/>
        <end position="284"/>
    </location>
</feature>
<keyword evidence="5" id="KW-0378">Hydrolase</keyword>
<evidence type="ECO:0000259" key="4">
    <source>
        <dbReference type="Pfam" id="PF01551"/>
    </source>
</evidence>
<feature type="coiled-coil region" evidence="2">
    <location>
        <begin position="36"/>
        <end position="66"/>
    </location>
</feature>